<evidence type="ECO:0000259" key="1">
    <source>
        <dbReference type="Pfam" id="PF01022"/>
    </source>
</evidence>
<proteinExistence type="predicted"/>
<dbReference type="Gene3D" id="1.10.10.10">
    <property type="entry name" value="Winged helix-like DNA-binding domain superfamily/Winged helix DNA-binding domain"/>
    <property type="match status" value="1"/>
</dbReference>
<organism evidence="2">
    <name type="scientific">marine metagenome</name>
    <dbReference type="NCBI Taxonomy" id="408172"/>
    <lineage>
        <taxon>unclassified sequences</taxon>
        <taxon>metagenomes</taxon>
        <taxon>ecological metagenomes</taxon>
    </lineage>
</organism>
<dbReference type="SUPFAM" id="SSF46785">
    <property type="entry name" value="Winged helix' DNA-binding domain"/>
    <property type="match status" value="1"/>
</dbReference>
<accession>A0A382BN20</accession>
<dbReference type="Pfam" id="PF01022">
    <property type="entry name" value="HTH_5"/>
    <property type="match status" value="1"/>
</dbReference>
<dbReference type="InterPro" id="IPR001845">
    <property type="entry name" value="HTH_ArsR_DNA-bd_dom"/>
</dbReference>
<name>A0A382BN20_9ZZZZ</name>
<protein>
    <recommendedName>
        <fullName evidence="1">HTH arsR-type domain-containing protein</fullName>
    </recommendedName>
</protein>
<dbReference type="EMBL" id="UINC01030592">
    <property type="protein sequence ID" value="SVB15230.1"/>
    <property type="molecule type" value="Genomic_DNA"/>
</dbReference>
<dbReference type="InterPro" id="IPR036390">
    <property type="entry name" value="WH_DNA-bd_sf"/>
</dbReference>
<dbReference type="InterPro" id="IPR036388">
    <property type="entry name" value="WH-like_DNA-bd_sf"/>
</dbReference>
<feature type="domain" description="HTH arsR-type" evidence="1">
    <location>
        <begin position="23"/>
        <end position="73"/>
    </location>
</feature>
<dbReference type="AlphaFoldDB" id="A0A382BN20"/>
<evidence type="ECO:0000313" key="2">
    <source>
        <dbReference type="EMBL" id="SVB15230.1"/>
    </source>
</evidence>
<sequence>MKKNISINRIIAIGTEHAKAIDDPLRVKILHILYNKQLDAYRITQHLKKFGHKKALTTIRHHLDILKTAGLIEVVKIEESRGAVIKYYGTSVKFIEFDLPRDFNSRYASIIKSTSSKLEKLCSTISKKIPKKQNDPDFHDYLVMEIINRSITTVLEKK</sequence>
<dbReference type="InterPro" id="IPR011991">
    <property type="entry name" value="ArsR-like_HTH"/>
</dbReference>
<dbReference type="CDD" id="cd00090">
    <property type="entry name" value="HTH_ARSR"/>
    <property type="match status" value="1"/>
</dbReference>
<dbReference type="GO" id="GO:0003700">
    <property type="term" value="F:DNA-binding transcription factor activity"/>
    <property type="evidence" value="ECO:0007669"/>
    <property type="project" value="InterPro"/>
</dbReference>
<reference evidence="2" key="1">
    <citation type="submission" date="2018-05" db="EMBL/GenBank/DDBJ databases">
        <authorList>
            <person name="Lanie J.A."/>
            <person name="Ng W.-L."/>
            <person name="Kazmierczak K.M."/>
            <person name="Andrzejewski T.M."/>
            <person name="Davidsen T.M."/>
            <person name="Wayne K.J."/>
            <person name="Tettelin H."/>
            <person name="Glass J.I."/>
            <person name="Rusch D."/>
            <person name="Podicherti R."/>
            <person name="Tsui H.-C.T."/>
            <person name="Winkler M.E."/>
        </authorList>
    </citation>
    <scope>NUCLEOTIDE SEQUENCE</scope>
</reference>
<gene>
    <name evidence="2" type="ORF">METZ01_LOCUS168084</name>
</gene>